<dbReference type="InterPro" id="IPR012674">
    <property type="entry name" value="Calycin"/>
</dbReference>
<reference evidence="3" key="1">
    <citation type="submission" date="2020-05" db="UniProtKB">
        <authorList>
            <consortium name="EnsemblMetazoa"/>
        </authorList>
    </citation>
    <scope>IDENTIFICATION</scope>
    <source>
        <strain evidence="3">MAF</strain>
    </source>
</reference>
<sequence>MSWWRTVLLLSVGVGLIVQEASCRLRLENTITEEYHDEAEVPNIFDQIKIKISDAVKATSWEGDRRCTFPKANKTIQLDRIREGLWIPLAYLRHSDNHLHPFVSPYVELRCLRVLAKYDHITRRLILHYGCATHVDSRLWWDFQFEFLPNKRIFYPERYGCSKSRRLRRSVIASTDYTDYLLLHGCQSNAAKLSRANALMVLVRTLNLKESVQWAIVNYTREVLLPATISKITYLNVTQGFALDARCNCTPGKQFLFCKRKERTDLATVPSVDRVYYWVMAVVTTISLLMTAFVLLEQLHLFRTVGSETNVVMVQECMRNES</sequence>
<evidence type="ECO:0000313" key="3">
    <source>
        <dbReference type="EnsemblMetazoa" id="AMEM010348-PA"/>
    </source>
</evidence>
<feature type="signal peptide" evidence="2">
    <location>
        <begin position="1"/>
        <end position="23"/>
    </location>
</feature>
<dbReference type="VEuPathDB" id="VectorBase:AMEM010348"/>
<evidence type="ECO:0000313" key="4">
    <source>
        <dbReference type="Proteomes" id="UP000075903"/>
    </source>
</evidence>
<dbReference type="Proteomes" id="UP000075903">
    <property type="component" value="Unassembled WGS sequence"/>
</dbReference>
<keyword evidence="1" id="KW-0472">Membrane</keyword>
<proteinExistence type="predicted"/>
<evidence type="ECO:0000256" key="2">
    <source>
        <dbReference type="SAM" id="SignalP"/>
    </source>
</evidence>
<dbReference type="AlphaFoldDB" id="A0A182V7V6"/>
<organism evidence="3 4">
    <name type="scientific">Anopheles merus</name>
    <name type="common">Mosquito</name>
    <dbReference type="NCBI Taxonomy" id="30066"/>
    <lineage>
        <taxon>Eukaryota</taxon>
        <taxon>Metazoa</taxon>
        <taxon>Ecdysozoa</taxon>
        <taxon>Arthropoda</taxon>
        <taxon>Hexapoda</taxon>
        <taxon>Insecta</taxon>
        <taxon>Pterygota</taxon>
        <taxon>Neoptera</taxon>
        <taxon>Endopterygota</taxon>
        <taxon>Diptera</taxon>
        <taxon>Nematocera</taxon>
        <taxon>Culicoidea</taxon>
        <taxon>Culicidae</taxon>
        <taxon>Anophelinae</taxon>
        <taxon>Anopheles</taxon>
    </lineage>
</organism>
<keyword evidence="2" id="KW-0732">Signal</keyword>
<keyword evidence="4" id="KW-1185">Reference proteome</keyword>
<name>A0A182V7V6_ANOME</name>
<evidence type="ECO:0008006" key="5">
    <source>
        <dbReference type="Google" id="ProtNLM"/>
    </source>
</evidence>
<dbReference type="SUPFAM" id="SSF50814">
    <property type="entry name" value="Lipocalins"/>
    <property type="match status" value="1"/>
</dbReference>
<feature type="chain" id="PRO_5008139383" description="Phosphatidylinositol-glycan biosynthesis class X protein" evidence="2">
    <location>
        <begin position="24"/>
        <end position="322"/>
    </location>
</feature>
<dbReference type="EnsemblMetazoa" id="AMEM010348-RA">
    <property type="protein sequence ID" value="AMEM010348-PA"/>
    <property type="gene ID" value="AMEM010348"/>
</dbReference>
<keyword evidence="1" id="KW-1133">Transmembrane helix</keyword>
<keyword evidence="1" id="KW-0812">Transmembrane</keyword>
<evidence type="ECO:0000256" key="1">
    <source>
        <dbReference type="SAM" id="Phobius"/>
    </source>
</evidence>
<accession>A0A182V7V6</accession>
<feature type="transmembrane region" description="Helical" evidence="1">
    <location>
        <begin position="275"/>
        <end position="296"/>
    </location>
</feature>
<protein>
    <recommendedName>
        <fullName evidence="5">Phosphatidylinositol-glycan biosynthesis class X protein</fullName>
    </recommendedName>
</protein>